<dbReference type="AlphaFoldDB" id="A0A398CHB0"/>
<dbReference type="EMBL" id="QXJM01000039">
    <property type="protein sequence ID" value="RIE01860.1"/>
    <property type="molecule type" value="Genomic_DNA"/>
</dbReference>
<feature type="compositionally biased region" description="Low complexity" evidence="1">
    <location>
        <begin position="132"/>
        <end position="146"/>
    </location>
</feature>
<gene>
    <name evidence="2" type="ORF">D3H35_13815</name>
</gene>
<comment type="caution">
    <text evidence="2">The sequence shown here is derived from an EMBL/GenBank/DDBJ whole genome shotgun (WGS) entry which is preliminary data.</text>
</comment>
<feature type="compositionally biased region" description="Basic residues" evidence="1">
    <location>
        <begin position="147"/>
        <end position="180"/>
    </location>
</feature>
<dbReference type="Proteomes" id="UP000266340">
    <property type="component" value="Unassembled WGS sequence"/>
</dbReference>
<dbReference type="RefSeq" id="WP_119149917.1">
    <property type="nucleotide sequence ID" value="NZ_JBHSOV010000020.1"/>
</dbReference>
<evidence type="ECO:0000256" key="1">
    <source>
        <dbReference type="SAM" id="MobiDB-lite"/>
    </source>
</evidence>
<evidence type="ECO:0000313" key="3">
    <source>
        <dbReference type="Proteomes" id="UP000266340"/>
    </source>
</evidence>
<accession>A0A398CHB0</accession>
<reference evidence="2 3" key="1">
    <citation type="submission" date="2018-09" db="EMBL/GenBank/DDBJ databases">
        <title>Cohnella cavernae sp. nov., isolated from a karst cave.</title>
        <authorList>
            <person name="Zhu H."/>
        </authorList>
    </citation>
    <scope>NUCLEOTIDE SEQUENCE [LARGE SCALE GENOMIC DNA]</scope>
    <source>
        <strain evidence="2 3">K2E09-144</strain>
    </source>
</reference>
<sequence>MQKIDIMRNALKNESDKIVEVQVEYKNGRKKATYCLEPDKVGNREEALARILREVDWEKVEEAEIEYSNGKTAEINLSAVHTARAAALPVVKIEDGEKETEAAAVATEPQANAAVADSKPAEDGVVVSALADSASPAAKAPAPKAASRARNRKPLSARSGRLRTGRAVRKAKAVRSRASKRSVANKFVRAGQRTIVGP</sequence>
<proteinExistence type="predicted"/>
<organism evidence="2 3">
    <name type="scientific">Cohnella faecalis</name>
    <dbReference type="NCBI Taxonomy" id="2315694"/>
    <lineage>
        <taxon>Bacteria</taxon>
        <taxon>Bacillati</taxon>
        <taxon>Bacillota</taxon>
        <taxon>Bacilli</taxon>
        <taxon>Bacillales</taxon>
        <taxon>Paenibacillaceae</taxon>
        <taxon>Cohnella</taxon>
    </lineage>
</organism>
<feature type="region of interest" description="Disordered" evidence="1">
    <location>
        <begin position="132"/>
        <end position="198"/>
    </location>
</feature>
<keyword evidence="3" id="KW-1185">Reference proteome</keyword>
<evidence type="ECO:0000313" key="2">
    <source>
        <dbReference type="EMBL" id="RIE01860.1"/>
    </source>
</evidence>
<name>A0A398CHB0_9BACL</name>
<protein>
    <submittedName>
        <fullName evidence="2">Uncharacterized protein</fullName>
    </submittedName>
</protein>